<dbReference type="Pfam" id="PF11951">
    <property type="entry name" value="Fungal_trans_2"/>
    <property type="match status" value="1"/>
</dbReference>
<feature type="region of interest" description="Disordered" evidence="7">
    <location>
        <begin position="1"/>
        <end position="24"/>
    </location>
</feature>
<feature type="transmembrane region" description="Helical" evidence="8">
    <location>
        <begin position="285"/>
        <end position="307"/>
    </location>
</feature>
<feature type="transmembrane region" description="Helical" evidence="8">
    <location>
        <begin position="180"/>
        <end position="200"/>
    </location>
</feature>
<gene>
    <name evidence="9" type="ORF">E0L32_010784</name>
</gene>
<name>A0A507AK25_9PEZI</name>
<dbReference type="RefSeq" id="XP_030988998.1">
    <property type="nucleotide sequence ID" value="XM_031133441.1"/>
</dbReference>
<feature type="compositionally biased region" description="Low complexity" evidence="7">
    <location>
        <begin position="493"/>
        <end position="505"/>
    </location>
</feature>
<feature type="transmembrane region" description="Helical" evidence="8">
    <location>
        <begin position="327"/>
        <end position="353"/>
    </location>
</feature>
<comment type="subcellular location">
    <subcellularLocation>
        <location evidence="1">Membrane</location>
        <topology evidence="1">Multi-pass membrane protein</topology>
    </subcellularLocation>
</comment>
<proteinExistence type="predicted"/>
<protein>
    <submittedName>
        <fullName evidence="9">Uncharacterized protein</fullName>
    </submittedName>
</protein>
<feature type="transmembrane region" description="Helical" evidence="8">
    <location>
        <begin position="206"/>
        <end position="225"/>
    </location>
</feature>
<dbReference type="Proteomes" id="UP000319257">
    <property type="component" value="Unassembled WGS sequence"/>
</dbReference>
<dbReference type="InterPro" id="IPR021858">
    <property type="entry name" value="Fun_TF"/>
</dbReference>
<accession>A0A507AK25</accession>
<dbReference type="STRING" id="1093900.A0A507AK25"/>
<keyword evidence="4 8" id="KW-1133">Transmembrane helix</keyword>
<dbReference type="GO" id="GO:0022857">
    <property type="term" value="F:transmembrane transporter activity"/>
    <property type="evidence" value="ECO:0007669"/>
    <property type="project" value="InterPro"/>
</dbReference>
<dbReference type="AlphaFoldDB" id="A0A507AK25"/>
<keyword evidence="2" id="KW-0813">Transport</keyword>
<dbReference type="GeneID" id="41978231"/>
<evidence type="ECO:0000256" key="4">
    <source>
        <dbReference type="ARBA" id="ARBA00022989"/>
    </source>
</evidence>
<evidence type="ECO:0000256" key="1">
    <source>
        <dbReference type="ARBA" id="ARBA00004141"/>
    </source>
</evidence>
<evidence type="ECO:0000256" key="7">
    <source>
        <dbReference type="SAM" id="MobiDB-lite"/>
    </source>
</evidence>
<evidence type="ECO:0000256" key="8">
    <source>
        <dbReference type="SAM" id="Phobius"/>
    </source>
</evidence>
<evidence type="ECO:0000313" key="10">
    <source>
        <dbReference type="Proteomes" id="UP000319257"/>
    </source>
</evidence>
<keyword evidence="3 8" id="KW-0812">Transmembrane</keyword>
<evidence type="ECO:0000256" key="5">
    <source>
        <dbReference type="ARBA" id="ARBA00023136"/>
    </source>
</evidence>
<comment type="caution">
    <text evidence="9">The sequence shown here is derived from an EMBL/GenBank/DDBJ whole genome shotgun (WGS) entry which is preliminary data.</text>
</comment>
<feature type="compositionally biased region" description="Low complexity" evidence="7">
    <location>
        <begin position="9"/>
        <end position="22"/>
    </location>
</feature>
<dbReference type="PANTHER" id="PTHR45649:SF20">
    <property type="entry name" value="TRANSPORTER, PUTATIVE (EUROFUNG)-RELATED"/>
    <property type="match status" value="1"/>
</dbReference>
<feature type="transmembrane region" description="Helical" evidence="8">
    <location>
        <begin position="85"/>
        <end position="108"/>
    </location>
</feature>
<keyword evidence="6" id="KW-0539">Nucleus</keyword>
<keyword evidence="5 8" id="KW-0472">Membrane</keyword>
<organism evidence="9 10">
    <name type="scientific">Thyridium curvatum</name>
    <dbReference type="NCBI Taxonomy" id="1093900"/>
    <lineage>
        <taxon>Eukaryota</taxon>
        <taxon>Fungi</taxon>
        <taxon>Dikarya</taxon>
        <taxon>Ascomycota</taxon>
        <taxon>Pezizomycotina</taxon>
        <taxon>Sordariomycetes</taxon>
        <taxon>Sordariomycetidae</taxon>
        <taxon>Thyridiales</taxon>
        <taxon>Thyridiaceae</taxon>
        <taxon>Thyridium</taxon>
    </lineage>
</organism>
<evidence type="ECO:0000256" key="3">
    <source>
        <dbReference type="ARBA" id="ARBA00022692"/>
    </source>
</evidence>
<evidence type="ECO:0000256" key="6">
    <source>
        <dbReference type="ARBA" id="ARBA00023242"/>
    </source>
</evidence>
<feature type="region of interest" description="Disordered" evidence="7">
    <location>
        <begin position="486"/>
        <end position="526"/>
    </location>
</feature>
<dbReference type="EMBL" id="SKBQ01000091">
    <property type="protein sequence ID" value="TPX07287.1"/>
    <property type="molecule type" value="Genomic_DNA"/>
</dbReference>
<reference evidence="9 10" key="1">
    <citation type="submission" date="2019-06" db="EMBL/GenBank/DDBJ databases">
        <title>Draft genome sequence of the filamentous fungus Phialemoniopsis curvata isolated from diesel fuel.</title>
        <authorList>
            <person name="Varaljay V.A."/>
            <person name="Lyon W.J."/>
            <person name="Crouch A.L."/>
            <person name="Drake C.E."/>
            <person name="Hollomon J.M."/>
            <person name="Nadeau L.J."/>
            <person name="Nunn H.S."/>
            <person name="Stevenson B.S."/>
            <person name="Bojanowski C.L."/>
            <person name="Crookes-Goodson W.J."/>
        </authorList>
    </citation>
    <scope>NUCLEOTIDE SEQUENCE [LARGE SCALE GENOMIC DNA]</scope>
    <source>
        <strain evidence="9 10">D216</strain>
    </source>
</reference>
<feature type="transmembrane region" description="Helical" evidence="8">
    <location>
        <begin position="51"/>
        <end position="79"/>
    </location>
</feature>
<sequence>MAGVKQGHASDAPSPDSDAVDVTNGTISPITDADNIRLAELGHVAQLKRQYGLVSVIAIGCIASNSWSGLAGTLVTGVYSGGPSLILYGYIFVTIANAFVALSLAELASSYPTAGGPYHWAAVIAPKRWSRVASFLTGYLNLFAWIVGTAGSVLMLAQYIIAMAILMNVNFAFERWMIFVLYEAWAIISTVYSICGNALMPHVIRFALFWSIASCFITIIVMAALSQPKQSATAVFATWINKTGWTSNGITACIGLINPAFGYAAIDATIHYSEEVKDPERNVPLSLLAVLGIGFVSGFAFLVNAFFSVSDYDAILASNTGLPVVEMYRQAAGTAGGLGLTLLIFFATIPSLLDCQVATGRLLWALARDNAMPFSTSLKKVNTSTGVPVQASITIGVCLSLLGCIYIGNTTAFSAFISSGLVLNNLTYATPVLVNMLCGRKDFRRGKFHMGGITGKPACRRCVEKGQDCPGYSSLSLTWIDGPKIKRRKRQTRTPSTRASRSPPSVDTDPSISTNNKSHSTKDFSSISSNGDLSAIAVVSGQGESSVFSRPQEDIDKRVTEAAIYQDPDDDLDALTALFRGTSSIFSEAGTDIIDGLLNPPISISSGLSPENELRVFLSIHYFTNVVPIFTIFDTPSNPFGEGIQRLVGASDALANATTCIAAIHLADSFDDQHMRDYGLTCRAQATTALHRSIDQGEWNEGNFVACILLSMTESYFVPIACGTTYLESAKHFISLNRSEFERTSKTMRNAMCWVEALASLVDDYSGMSSSLSETHTNANHDTGFHGDADPILGTWAPLLPRIGRLTELAREARQYGLTQSLQEEVLSIEAFFLSWIVNGEDSPKPATPITSEESEGLTPKTLKFLDTICLAVPQFERPLHPPAEQQFAVMAQAYSLGGLVQLYCFFPHILRNRATGLSDSLGEEQFLCDLSDYIISIMKDIPFGSRLFNVGSFPLLAAGQFCKKSENRTWVLSIFDDLRTRNGIAAVGQLGVALQEVWQRYDNGVATCWLDVFSEWNWKMLIN</sequence>
<dbReference type="OrthoDB" id="2417308at2759"/>
<dbReference type="InterPro" id="IPR002293">
    <property type="entry name" value="AA/rel_permease1"/>
</dbReference>
<feature type="compositionally biased region" description="Polar residues" evidence="7">
    <location>
        <begin position="508"/>
        <end position="526"/>
    </location>
</feature>
<dbReference type="PANTHER" id="PTHR45649">
    <property type="entry name" value="AMINO-ACID PERMEASE BAT1"/>
    <property type="match status" value="1"/>
</dbReference>
<dbReference type="InParanoid" id="A0A507AK25"/>
<feature type="transmembrane region" description="Helical" evidence="8">
    <location>
        <begin position="387"/>
        <end position="408"/>
    </location>
</feature>
<evidence type="ECO:0000256" key="2">
    <source>
        <dbReference type="ARBA" id="ARBA00022448"/>
    </source>
</evidence>
<dbReference type="GO" id="GO:0016020">
    <property type="term" value="C:membrane"/>
    <property type="evidence" value="ECO:0007669"/>
    <property type="project" value="UniProtKB-SubCell"/>
</dbReference>
<evidence type="ECO:0000313" key="9">
    <source>
        <dbReference type="EMBL" id="TPX07287.1"/>
    </source>
</evidence>
<keyword evidence="10" id="KW-1185">Reference proteome</keyword>
<dbReference type="Pfam" id="PF13520">
    <property type="entry name" value="AA_permease_2"/>
    <property type="match status" value="1"/>
</dbReference>
<dbReference type="Gene3D" id="1.20.1740.10">
    <property type="entry name" value="Amino acid/polyamine transporter I"/>
    <property type="match status" value="1"/>
</dbReference>